<accession>A0ABQ0PWP7</accession>
<protein>
    <submittedName>
        <fullName evidence="2">Uncharacterized protein</fullName>
    </submittedName>
</protein>
<feature type="region of interest" description="Disordered" evidence="1">
    <location>
        <begin position="89"/>
        <end position="119"/>
    </location>
</feature>
<comment type="caution">
    <text evidence="2">The sequence shown here is derived from an EMBL/GenBank/DDBJ whole genome shotgun (WGS) entry which is preliminary data.</text>
</comment>
<feature type="compositionally biased region" description="Low complexity" evidence="1">
    <location>
        <begin position="89"/>
        <end position="103"/>
    </location>
</feature>
<name>A0ABQ0PWP7_9PROT</name>
<keyword evidence="3" id="KW-1185">Reference proteome</keyword>
<organism evidence="2 3">
    <name type="scientific">Acetobacter malorum DSM 14337</name>
    <dbReference type="NCBI Taxonomy" id="1307910"/>
    <lineage>
        <taxon>Bacteria</taxon>
        <taxon>Pseudomonadati</taxon>
        <taxon>Pseudomonadota</taxon>
        <taxon>Alphaproteobacteria</taxon>
        <taxon>Acetobacterales</taxon>
        <taxon>Acetobacteraceae</taxon>
        <taxon>Acetobacter</taxon>
    </lineage>
</organism>
<dbReference type="EMBL" id="BAPF01000037">
    <property type="protein sequence ID" value="GBQ83498.1"/>
    <property type="molecule type" value="Genomic_DNA"/>
</dbReference>
<evidence type="ECO:0000256" key="1">
    <source>
        <dbReference type="SAM" id="MobiDB-lite"/>
    </source>
</evidence>
<reference evidence="2" key="1">
    <citation type="submission" date="2013-04" db="EMBL/GenBank/DDBJ databases">
        <title>The genome sequencing project of 58 acetic acid bacteria.</title>
        <authorList>
            <person name="Okamoto-Kainuma A."/>
            <person name="Ishikawa M."/>
            <person name="Umino S."/>
            <person name="Koizumi Y."/>
            <person name="Shiwa Y."/>
            <person name="Yoshikawa H."/>
            <person name="Matsutani M."/>
            <person name="Matsushita K."/>
        </authorList>
    </citation>
    <scope>NUCLEOTIDE SEQUENCE</scope>
    <source>
        <strain evidence="2">DSM 14337</strain>
    </source>
</reference>
<evidence type="ECO:0000313" key="3">
    <source>
        <dbReference type="Proteomes" id="UP001065047"/>
    </source>
</evidence>
<sequence>MSGGGRVSVCSGSLWLLKGGYNNQGSEPMRAFHGQMSDNQPIRRSLPEKQKQLRDLKETLAAMKAHTSPALKESVRKRIAQLEAEIKAAPALKPARKPAAAGARAGGDARRPARPVRPR</sequence>
<gene>
    <name evidence="2" type="ORF">AA14337_2605</name>
</gene>
<evidence type="ECO:0000313" key="2">
    <source>
        <dbReference type="EMBL" id="GBQ83498.1"/>
    </source>
</evidence>
<proteinExistence type="predicted"/>
<dbReference type="Proteomes" id="UP001065047">
    <property type="component" value="Unassembled WGS sequence"/>
</dbReference>